<evidence type="ECO:0000256" key="3">
    <source>
        <dbReference type="ARBA" id="ARBA00022795"/>
    </source>
</evidence>
<protein>
    <recommendedName>
        <fullName evidence="2">Basal-body rod modification protein FlgD</fullName>
    </recommendedName>
</protein>
<keyword evidence="8" id="KW-1185">Reference proteome</keyword>
<dbReference type="AlphaFoldDB" id="A0A348G2W2"/>
<feature type="domain" description="FlgD/Vpr Ig-like" evidence="5">
    <location>
        <begin position="78"/>
        <end position="148"/>
    </location>
</feature>
<evidence type="ECO:0000259" key="6">
    <source>
        <dbReference type="Pfam" id="PF13861"/>
    </source>
</evidence>
<evidence type="ECO:0000256" key="4">
    <source>
        <dbReference type="ARBA" id="ARBA00024746"/>
    </source>
</evidence>
<comment type="similarity">
    <text evidence="1">Belongs to the FlgD family.</text>
</comment>
<sequence length="192" mass="19710">MSDFLTLMCVQLQNQNPLSPTDPQEYMNQLVSYASLGEQTQINEQLGNVTTALASLLAANAVGYVGHTVEALGKTNALTGGEATWNYTLGSDASKVAIKITDESGKTVYTTTGETAAGEHSFVWNGKTSSGTTAPDGAYTISITATDAAGNSIDATTSVIGTVTGVDSSSGTVMLQIGDAEVAFANIIAIKS</sequence>
<dbReference type="KEGG" id="blag:BLTE_25800"/>
<feature type="domain" description="FlgD Tudor-like" evidence="6">
    <location>
        <begin position="58"/>
        <end position="187"/>
    </location>
</feature>
<dbReference type="EMBL" id="AP018907">
    <property type="protein sequence ID" value="BBF93895.1"/>
    <property type="molecule type" value="Genomic_DNA"/>
</dbReference>
<dbReference type="Pfam" id="PF13861">
    <property type="entry name" value="FLgD_tudor"/>
    <property type="match status" value="1"/>
</dbReference>
<dbReference type="InterPro" id="IPR005648">
    <property type="entry name" value="FlgD"/>
</dbReference>
<gene>
    <name evidence="7" type="ORF">BLTE_25800</name>
</gene>
<dbReference type="GO" id="GO:0044781">
    <property type="term" value="P:bacterial-type flagellum organization"/>
    <property type="evidence" value="ECO:0007669"/>
    <property type="project" value="UniProtKB-KW"/>
</dbReference>
<evidence type="ECO:0000313" key="7">
    <source>
        <dbReference type="EMBL" id="BBF93895.1"/>
    </source>
</evidence>
<keyword evidence="3" id="KW-1005">Bacterial flagellum biogenesis</keyword>
<dbReference type="InterPro" id="IPR025963">
    <property type="entry name" value="FLgD_Tudor"/>
</dbReference>
<name>A0A348G2W2_9HYPH</name>
<dbReference type="Pfam" id="PF03963">
    <property type="entry name" value="FlgD"/>
    <property type="match status" value="1"/>
</dbReference>
<dbReference type="Gene3D" id="2.30.30.910">
    <property type="match status" value="1"/>
</dbReference>
<proteinExistence type="inferred from homology"/>
<organism evidence="7 8">
    <name type="scientific">Blastochloris tepida</name>
    <dbReference type="NCBI Taxonomy" id="2233851"/>
    <lineage>
        <taxon>Bacteria</taxon>
        <taxon>Pseudomonadati</taxon>
        <taxon>Pseudomonadota</taxon>
        <taxon>Alphaproteobacteria</taxon>
        <taxon>Hyphomicrobiales</taxon>
        <taxon>Blastochloridaceae</taxon>
        <taxon>Blastochloris</taxon>
    </lineage>
</organism>
<comment type="function">
    <text evidence="4">Required for flagellar hook formation. May act as a scaffolding protein.</text>
</comment>
<evidence type="ECO:0000256" key="2">
    <source>
        <dbReference type="ARBA" id="ARBA00016013"/>
    </source>
</evidence>
<dbReference type="Pfam" id="PF13860">
    <property type="entry name" value="FlgD_ig"/>
    <property type="match status" value="1"/>
</dbReference>
<evidence type="ECO:0000256" key="1">
    <source>
        <dbReference type="ARBA" id="ARBA00010577"/>
    </source>
</evidence>
<dbReference type="InterPro" id="IPR025965">
    <property type="entry name" value="FlgD/Vpr_Ig-like"/>
</dbReference>
<reference evidence="7 8" key="1">
    <citation type="submission" date="2018-08" db="EMBL/GenBank/DDBJ databases">
        <title>Complete genome sequencing of Blastochloris tepida GI.</title>
        <authorList>
            <person name="Tsukatani Y."/>
            <person name="Mori H."/>
        </authorList>
    </citation>
    <scope>NUCLEOTIDE SEQUENCE [LARGE SCALE GENOMIC DNA]</scope>
    <source>
        <strain evidence="7 8">GI</strain>
    </source>
</reference>
<accession>A0A348G2W2</accession>
<dbReference type="Gene3D" id="2.60.40.4070">
    <property type="match status" value="1"/>
</dbReference>
<evidence type="ECO:0000313" key="8">
    <source>
        <dbReference type="Proteomes" id="UP000266934"/>
    </source>
</evidence>
<evidence type="ECO:0000259" key="5">
    <source>
        <dbReference type="Pfam" id="PF13860"/>
    </source>
</evidence>
<dbReference type="Proteomes" id="UP000266934">
    <property type="component" value="Chromosome"/>
</dbReference>